<reference evidence="2" key="1">
    <citation type="submission" date="2018-07" db="EMBL/GenBank/DDBJ databases">
        <title>Complete Genome Sequence of Spiroplasma phoeniceum.</title>
        <authorList>
            <person name="Davis R.E."/>
            <person name="Shao J.Y."/>
            <person name="Zhao Y."/>
            <person name="Silver A."/>
            <person name="Stump z."/>
            <person name="Gasparich G."/>
        </authorList>
    </citation>
    <scope>NUCLEOTIDE SEQUENCE [LARGE SCALE GENOMIC DNA]</scope>
    <source>
        <strain evidence="2">P40</strain>
    </source>
</reference>
<evidence type="ECO:0000313" key="2">
    <source>
        <dbReference type="Proteomes" id="UP000253689"/>
    </source>
</evidence>
<dbReference type="AlphaFoldDB" id="A0A345DNW2"/>
<dbReference type="Proteomes" id="UP000253689">
    <property type="component" value="Chromosome"/>
</dbReference>
<accession>A0A345DNW2</accession>
<proteinExistence type="predicted"/>
<gene>
    <name evidence="1" type="ORF">SDAV_00919</name>
</gene>
<dbReference type="EMBL" id="CP031088">
    <property type="protein sequence ID" value="AXF95900.1"/>
    <property type="molecule type" value="Genomic_DNA"/>
</dbReference>
<sequence length="99" mass="11690">MVSTLAERYIIKIKNINESGYTIFNNLEEKNYPWHPNRDYSGYHFKTQIVFYNEGIKLKMRVLYELFVKGGNYEILGETVEANFEINTMAVTNITLKKK</sequence>
<organism evidence="1 2">
    <name type="scientific">Spiroplasma phoeniceum P40</name>
    <dbReference type="NCBI Taxonomy" id="1276259"/>
    <lineage>
        <taxon>Bacteria</taxon>
        <taxon>Bacillati</taxon>
        <taxon>Mycoplasmatota</taxon>
        <taxon>Mollicutes</taxon>
        <taxon>Entomoplasmatales</taxon>
        <taxon>Spiroplasmataceae</taxon>
        <taxon>Spiroplasma</taxon>
    </lineage>
</organism>
<protein>
    <submittedName>
        <fullName evidence="1">Uncharacterized protein</fullName>
    </submittedName>
</protein>
<name>A0A345DNW2_9MOLU</name>
<dbReference type="KEGG" id="sphh:SDAV_00919"/>
<evidence type="ECO:0000313" key="1">
    <source>
        <dbReference type="EMBL" id="AXF95900.1"/>
    </source>
</evidence>
<keyword evidence="2" id="KW-1185">Reference proteome</keyword>